<feature type="domain" description="G-protein coupled receptors family 1 profile" evidence="10">
    <location>
        <begin position="43"/>
        <end position="364"/>
    </location>
</feature>
<name>A0A6P3VZD3_CLUHA</name>
<dbReference type="KEGG" id="char:105902191"/>
<dbReference type="RefSeq" id="XP_012685185.1">
    <property type="nucleotide sequence ID" value="XM_012829731.2"/>
</dbReference>
<sequence length="390" mass="43436">MTPENRWSANESSPCSGAETEHTPFLVFNCALLSLSFLLGVSGNLLVCWVVFRNKTLRTANNALLVNLAASDLIKCSVDTPVFLASLLWALRRAEVGARLCCLLQFTYSLCSCVQLLSLVGISVERFRAIAFPFKAETRRSRVRLWVVFIWALGLVFAVLSLTLSKDALFYMMCTHVRLHGISDPGADPFGVFVLVPVWGCCLILIAVHYLRIFIVVRQHSNKIFDRGIQLKHSMSRQVSGWQSFSQPAQHTSGTLSTPCARDSTVEPLPEVGKAPVPSPEIVGAVCILTPTAKALGQKRLEGKLAKRFGYIIIAVLLFWLPLVLCLLLSFNTETRAEDWMLRELKTSAMVLTCVPAAIHPLIYSMLNRQFRAEFHRTLSVLRNCARRLG</sequence>
<accession>A0A6P3VZD3</accession>
<feature type="transmembrane region" description="Helical" evidence="9">
    <location>
        <begin position="145"/>
        <end position="164"/>
    </location>
</feature>
<evidence type="ECO:0000259" key="10">
    <source>
        <dbReference type="PROSITE" id="PS50262"/>
    </source>
</evidence>
<keyword evidence="2" id="KW-1003">Cell membrane</keyword>
<reference evidence="12" key="1">
    <citation type="submission" date="2025-08" db="UniProtKB">
        <authorList>
            <consortium name="RefSeq"/>
        </authorList>
    </citation>
    <scope>IDENTIFICATION</scope>
</reference>
<dbReference type="OrthoDB" id="2105199at2759"/>
<feature type="transmembrane region" description="Helical" evidence="9">
    <location>
        <begin position="26"/>
        <end position="52"/>
    </location>
</feature>
<dbReference type="SUPFAM" id="SSF81321">
    <property type="entry name" value="Family A G protein-coupled receptor-like"/>
    <property type="match status" value="1"/>
</dbReference>
<keyword evidence="4 9" id="KW-1133">Transmembrane helix</keyword>
<proteinExistence type="predicted"/>
<dbReference type="Gene3D" id="1.20.1070.10">
    <property type="entry name" value="Rhodopsin 7-helix transmembrane proteins"/>
    <property type="match status" value="1"/>
</dbReference>
<dbReference type="Proteomes" id="UP000515152">
    <property type="component" value="Chromosome 4"/>
</dbReference>
<keyword evidence="6 9" id="KW-0472">Membrane</keyword>
<dbReference type="AlphaFoldDB" id="A0A6P3VZD3"/>
<feature type="transmembrane region" description="Helical" evidence="9">
    <location>
        <begin position="190"/>
        <end position="211"/>
    </location>
</feature>
<dbReference type="PRINTS" id="PR00237">
    <property type="entry name" value="GPCRRHODOPSN"/>
</dbReference>
<evidence type="ECO:0000256" key="9">
    <source>
        <dbReference type="SAM" id="Phobius"/>
    </source>
</evidence>
<dbReference type="GO" id="GO:0004930">
    <property type="term" value="F:G protein-coupled receptor activity"/>
    <property type="evidence" value="ECO:0007669"/>
    <property type="project" value="UniProtKB-KW"/>
</dbReference>
<dbReference type="InterPro" id="IPR000276">
    <property type="entry name" value="GPCR_Rhodpsn"/>
</dbReference>
<evidence type="ECO:0000256" key="3">
    <source>
        <dbReference type="ARBA" id="ARBA00022692"/>
    </source>
</evidence>
<comment type="subcellular location">
    <subcellularLocation>
        <location evidence="1">Cell membrane</location>
        <topology evidence="1">Multi-pass membrane protein</topology>
    </subcellularLocation>
</comment>
<evidence type="ECO:0000256" key="5">
    <source>
        <dbReference type="ARBA" id="ARBA00023040"/>
    </source>
</evidence>
<dbReference type="GeneID" id="105902191"/>
<evidence type="ECO:0000256" key="7">
    <source>
        <dbReference type="ARBA" id="ARBA00023170"/>
    </source>
</evidence>
<dbReference type="InterPro" id="IPR017452">
    <property type="entry name" value="GPCR_Rhodpsn_7TM"/>
</dbReference>
<dbReference type="PANTHER" id="PTHR22752">
    <property type="entry name" value="G PROTEIN-COUPLED RECEPTOR"/>
    <property type="match status" value="1"/>
</dbReference>
<evidence type="ECO:0000256" key="2">
    <source>
        <dbReference type="ARBA" id="ARBA00022475"/>
    </source>
</evidence>
<gene>
    <name evidence="12" type="primary">LOC105902191</name>
</gene>
<feature type="transmembrane region" description="Helical" evidence="9">
    <location>
        <begin position="350"/>
        <end position="367"/>
    </location>
</feature>
<dbReference type="PROSITE" id="PS50262">
    <property type="entry name" value="G_PROTEIN_RECEP_F1_2"/>
    <property type="match status" value="1"/>
</dbReference>
<protein>
    <submittedName>
        <fullName evidence="12">Neuromedin-U receptor 2-like</fullName>
    </submittedName>
</protein>
<evidence type="ECO:0000256" key="6">
    <source>
        <dbReference type="ARBA" id="ARBA00023136"/>
    </source>
</evidence>
<evidence type="ECO:0000256" key="8">
    <source>
        <dbReference type="ARBA" id="ARBA00023224"/>
    </source>
</evidence>
<keyword evidence="3 9" id="KW-0812">Transmembrane</keyword>
<dbReference type="CDD" id="cd00637">
    <property type="entry name" value="7tm_classA_rhodopsin-like"/>
    <property type="match status" value="1"/>
</dbReference>
<keyword evidence="11" id="KW-1185">Reference proteome</keyword>
<dbReference type="GO" id="GO:0005886">
    <property type="term" value="C:plasma membrane"/>
    <property type="evidence" value="ECO:0007669"/>
    <property type="project" value="UniProtKB-SubCell"/>
</dbReference>
<evidence type="ECO:0000313" key="11">
    <source>
        <dbReference type="Proteomes" id="UP000515152"/>
    </source>
</evidence>
<keyword evidence="7" id="KW-0675">Receptor</keyword>
<keyword evidence="5" id="KW-0297">G-protein coupled receptor</keyword>
<evidence type="ECO:0000256" key="1">
    <source>
        <dbReference type="ARBA" id="ARBA00004651"/>
    </source>
</evidence>
<dbReference type="SMART" id="SM01381">
    <property type="entry name" value="7TM_GPCR_Srsx"/>
    <property type="match status" value="1"/>
</dbReference>
<dbReference type="Pfam" id="PF00001">
    <property type="entry name" value="7tm_1"/>
    <property type="match status" value="1"/>
</dbReference>
<keyword evidence="8" id="KW-0807">Transducer</keyword>
<organism evidence="11 12">
    <name type="scientific">Clupea harengus</name>
    <name type="common">Atlantic herring</name>
    <dbReference type="NCBI Taxonomy" id="7950"/>
    <lineage>
        <taxon>Eukaryota</taxon>
        <taxon>Metazoa</taxon>
        <taxon>Chordata</taxon>
        <taxon>Craniata</taxon>
        <taxon>Vertebrata</taxon>
        <taxon>Euteleostomi</taxon>
        <taxon>Actinopterygii</taxon>
        <taxon>Neopterygii</taxon>
        <taxon>Teleostei</taxon>
        <taxon>Clupei</taxon>
        <taxon>Clupeiformes</taxon>
        <taxon>Clupeoidei</taxon>
        <taxon>Clupeidae</taxon>
        <taxon>Clupea</taxon>
    </lineage>
</organism>
<feature type="transmembrane region" description="Helical" evidence="9">
    <location>
        <begin position="309"/>
        <end position="330"/>
    </location>
</feature>
<evidence type="ECO:0000256" key="4">
    <source>
        <dbReference type="ARBA" id="ARBA00022989"/>
    </source>
</evidence>
<evidence type="ECO:0000313" key="12">
    <source>
        <dbReference type="RefSeq" id="XP_012685185.1"/>
    </source>
</evidence>